<protein>
    <recommendedName>
        <fullName evidence="3">Mor transcription activator domain-containing protein</fullName>
    </recommendedName>
</protein>
<dbReference type="AlphaFoldDB" id="A0A7Z2NWU4"/>
<evidence type="ECO:0000313" key="1">
    <source>
        <dbReference type="EMBL" id="QHL90679.1"/>
    </source>
</evidence>
<dbReference type="RefSeq" id="WP_160592606.1">
    <property type="nucleotide sequence ID" value="NZ_CP047895.1"/>
</dbReference>
<keyword evidence="2" id="KW-1185">Reference proteome</keyword>
<proteinExistence type="predicted"/>
<gene>
    <name evidence="1" type="ORF">GVO57_07330</name>
</gene>
<dbReference type="Proteomes" id="UP000464468">
    <property type="component" value="Chromosome"/>
</dbReference>
<sequence length="139" mass="15376">MVEMAGHIGAYLTLVLIDRYGGQQLSFTQAFADGPLAELLGAEAAATLRQVYRGERVFLPTGRRAIAYAKRQPILAAVRANLLTGQEATRILRTSRTYVSYLLHETTEGTGVVPPPEFRARRRAVDPRQIDMFGDDQQA</sequence>
<dbReference type="KEGG" id="schy:GVO57_07330"/>
<organism evidence="1 2">
    <name type="scientific">Sphingomonas changnyeongensis</name>
    <dbReference type="NCBI Taxonomy" id="2698679"/>
    <lineage>
        <taxon>Bacteria</taxon>
        <taxon>Pseudomonadati</taxon>
        <taxon>Pseudomonadota</taxon>
        <taxon>Alphaproteobacteria</taxon>
        <taxon>Sphingomonadales</taxon>
        <taxon>Sphingomonadaceae</taxon>
        <taxon>Sphingomonas</taxon>
    </lineage>
</organism>
<dbReference type="EMBL" id="CP047895">
    <property type="protein sequence ID" value="QHL90679.1"/>
    <property type="molecule type" value="Genomic_DNA"/>
</dbReference>
<evidence type="ECO:0000313" key="2">
    <source>
        <dbReference type="Proteomes" id="UP000464468"/>
    </source>
</evidence>
<reference evidence="1 2" key="1">
    <citation type="submission" date="2020-01" db="EMBL/GenBank/DDBJ databases">
        <title>Sphingomonas sp. C33 whole genome sequece.</title>
        <authorList>
            <person name="Park C."/>
        </authorList>
    </citation>
    <scope>NUCLEOTIDE SEQUENCE [LARGE SCALE GENOMIC DNA]</scope>
    <source>
        <strain evidence="1 2">C33</strain>
    </source>
</reference>
<evidence type="ECO:0008006" key="3">
    <source>
        <dbReference type="Google" id="ProtNLM"/>
    </source>
</evidence>
<name>A0A7Z2NWU4_9SPHN</name>
<accession>A0A7Z2NWU4</accession>